<dbReference type="Proteomes" id="UP000247781">
    <property type="component" value="Unassembled WGS sequence"/>
</dbReference>
<name>A0A318H664_9MYCO</name>
<comment type="caution">
    <text evidence="1">The sequence shown here is derived from an EMBL/GenBank/DDBJ whole genome shotgun (WGS) entry which is preliminary data.</text>
</comment>
<dbReference type="EMBL" id="QJJU01000040">
    <property type="protein sequence ID" value="PXW99596.1"/>
    <property type="molecule type" value="Genomic_DNA"/>
</dbReference>
<organism evidence="1 2">
    <name type="scientific">Mycolicibacterium moriokaense</name>
    <dbReference type="NCBI Taxonomy" id="39691"/>
    <lineage>
        <taxon>Bacteria</taxon>
        <taxon>Bacillati</taxon>
        <taxon>Actinomycetota</taxon>
        <taxon>Actinomycetes</taxon>
        <taxon>Mycobacteriales</taxon>
        <taxon>Mycobacteriaceae</taxon>
        <taxon>Mycolicibacterium</taxon>
    </lineage>
</organism>
<proteinExistence type="predicted"/>
<reference evidence="1 2" key="2">
    <citation type="submission" date="2018-06" db="EMBL/GenBank/DDBJ databases">
        <title>Sequencing of bacterial isolates from soil warming experiment in Harvard Forest, Massachusetts, USA.</title>
        <authorList>
            <person name="Deangelis K.PhD."/>
        </authorList>
    </citation>
    <scope>NUCLEOTIDE SEQUENCE [LARGE SCALE GENOMIC DNA]</scope>
    <source>
        <strain evidence="1 2">GAS496</strain>
    </source>
</reference>
<gene>
    <name evidence="1" type="ORF">C8E89_14019</name>
</gene>
<accession>A0A318H664</accession>
<evidence type="ECO:0000313" key="1">
    <source>
        <dbReference type="EMBL" id="PXW99596.1"/>
    </source>
</evidence>
<sequence>MRKGVGIQLQGRAGGRVDVTPRRVLFLELVR</sequence>
<keyword evidence="2" id="KW-1185">Reference proteome</keyword>
<dbReference type="AlphaFoldDB" id="A0A318H664"/>
<protein>
    <submittedName>
        <fullName evidence="1">Uncharacterized protein</fullName>
    </submittedName>
</protein>
<reference evidence="2" key="1">
    <citation type="submission" date="2018-05" db="EMBL/GenBank/DDBJ databases">
        <authorList>
            <person name="Deangelis K."/>
            <person name="Huntemann M."/>
            <person name="Clum A."/>
            <person name="Pillay M."/>
            <person name="Palaniappan K."/>
            <person name="Varghese N."/>
            <person name="Mikhailova N."/>
            <person name="Stamatis D."/>
            <person name="Reddy T."/>
            <person name="Daum C."/>
            <person name="Shapiro N."/>
            <person name="Ivanova N."/>
            <person name="Kyrpides N."/>
            <person name="Woyke T."/>
        </authorList>
    </citation>
    <scope>NUCLEOTIDE SEQUENCE [LARGE SCALE GENOMIC DNA]</scope>
    <source>
        <strain evidence="2">GAS496</strain>
    </source>
</reference>
<evidence type="ECO:0000313" key="2">
    <source>
        <dbReference type="Proteomes" id="UP000247781"/>
    </source>
</evidence>